<accession>A0A8H3W7R3</accession>
<dbReference type="GO" id="GO:0000981">
    <property type="term" value="F:DNA-binding transcription factor activity, RNA polymerase II-specific"/>
    <property type="evidence" value="ECO:0007669"/>
    <property type="project" value="InterPro"/>
</dbReference>
<evidence type="ECO:0000256" key="5">
    <source>
        <dbReference type="ARBA" id="ARBA00023242"/>
    </source>
</evidence>
<evidence type="ECO:0000256" key="4">
    <source>
        <dbReference type="ARBA" id="ARBA00023002"/>
    </source>
</evidence>
<dbReference type="InterPro" id="IPR002938">
    <property type="entry name" value="FAD-bd"/>
</dbReference>
<evidence type="ECO:0000313" key="8">
    <source>
        <dbReference type="Proteomes" id="UP000434172"/>
    </source>
</evidence>
<dbReference type="Pfam" id="PF00172">
    <property type="entry name" value="Zn_clus"/>
    <property type="match status" value="1"/>
</dbReference>
<dbReference type="OrthoDB" id="2690153at2759"/>
<dbReference type="Gene3D" id="4.10.240.10">
    <property type="entry name" value="Zn(2)-C6 fungal-type DNA-binding domain"/>
    <property type="match status" value="1"/>
</dbReference>
<dbReference type="PRINTS" id="PR00420">
    <property type="entry name" value="RNGMNOXGNASE"/>
</dbReference>
<dbReference type="PROSITE" id="PS50048">
    <property type="entry name" value="ZN2_CY6_FUNGAL_2"/>
    <property type="match status" value="1"/>
</dbReference>
<evidence type="ECO:0000259" key="6">
    <source>
        <dbReference type="PROSITE" id="PS50048"/>
    </source>
</evidence>
<evidence type="ECO:0000256" key="2">
    <source>
        <dbReference type="ARBA" id="ARBA00022723"/>
    </source>
</evidence>
<dbReference type="InterPro" id="IPR036866">
    <property type="entry name" value="RibonucZ/Hydroxyglut_hydro"/>
</dbReference>
<dbReference type="Gene3D" id="3.60.15.10">
    <property type="entry name" value="Ribonuclease Z/Hydroxyacylglutathione hydrolase-like"/>
    <property type="match status" value="1"/>
</dbReference>
<dbReference type="Pfam" id="PF04082">
    <property type="entry name" value="Fungal_trans"/>
    <property type="match status" value="1"/>
</dbReference>
<evidence type="ECO:0000256" key="3">
    <source>
        <dbReference type="ARBA" id="ARBA00022827"/>
    </source>
</evidence>
<dbReference type="GO" id="GO:0071949">
    <property type="term" value="F:FAD binding"/>
    <property type="evidence" value="ECO:0007669"/>
    <property type="project" value="InterPro"/>
</dbReference>
<keyword evidence="4" id="KW-0560">Oxidoreductase</keyword>
<dbReference type="PANTHER" id="PTHR43004">
    <property type="entry name" value="TRK SYSTEM POTASSIUM UPTAKE PROTEIN"/>
    <property type="match status" value="1"/>
</dbReference>
<keyword evidence="5" id="KW-0539">Nucleus</keyword>
<protein>
    <submittedName>
        <fullName evidence="7">FAD binding domain-containing protein</fullName>
    </submittedName>
</protein>
<dbReference type="PROSITE" id="PS00463">
    <property type="entry name" value="ZN2_CY6_FUNGAL_1"/>
    <property type="match status" value="1"/>
</dbReference>
<feature type="domain" description="Zn(2)-C6 fungal-type" evidence="6">
    <location>
        <begin position="956"/>
        <end position="987"/>
    </location>
</feature>
<dbReference type="CDD" id="cd12148">
    <property type="entry name" value="fungal_TF_MHR"/>
    <property type="match status" value="1"/>
</dbReference>
<dbReference type="PANTHER" id="PTHR43004:SF8">
    <property type="entry name" value="FAD-BINDING DOMAIN-CONTAINING PROTEIN-RELATED"/>
    <property type="match status" value="1"/>
</dbReference>
<dbReference type="EMBL" id="WOWK01000072">
    <property type="protein sequence ID" value="KAF0321390.1"/>
    <property type="molecule type" value="Genomic_DNA"/>
</dbReference>
<comment type="caution">
    <text evidence="7">The sequence shown here is derived from an EMBL/GenBank/DDBJ whole genome shotgun (WGS) entry which is preliminary data.</text>
</comment>
<sequence length="1394" mass="153978">MGVEEDVYAIAAPAETAGRTAWYTSLGEEGKEVFSRDAWGGGQYAAEYAQHSPSRYCILPQIKSEPILKRRAVELNPHQIFYGNEVLTTEDHGDFAEVTVKNRNTGDVSRHRGTYVIVADGGRQFTTQLGVEWSGEGDLLTMISAHIRSPIRALHPDNRNFITWFTNPAMGGSTLTGYLYQLGPWPEAMSSPGIEEWMFVCAQAADDPTKFDAETALARAKKTIGIPNLDMELISLSEWTVNALYASQWRVGRHFLVGDSAHRIPPWGALGMNSGIQDANNLVWKLSMALKDSDRPYDSLLDTYYEERSEVGKRVGETSLNNMRSHSGQIDRVMGVSASQSQAENLAAGAAFFDKGHPEYAEKQRLIQLASQALDTEFKAPGYEVGWFYPSADINSEGGATHGGQQLADGTLVHHTYYMSTIPGHHLPHAWVTRDDRTAALRDLLDLDALTLFVENTLEERIDEHRVKVEIIGKDGWQDKTGQWEKYRGVDGSGGVLDSESLLIVTEAAWDGIVSAKPGVWDKFVLRCGVAGVPGLGHRSVSDSNLAIFRWMHQIQSRRSHVNPNCNLLRSPFRGADRQQLHSMDATIEWFGATTFRVKANGLVIFFDTWLERPDVLPKVLAIDDVTEADYIFISHAHFDHLPGADKIAIKTGAHVIANGEAINVLRLAGVPEDQLIPVSGGERIPLFPRECRQAAARGEVDIAPGPPGAPAAPDVKLAAASVHVWPSLHCLMPGGSHADVPAIMDTGKEYIGGASQYACTLDITFGMKYGLLKIGDHIPRDAMDSGMRSFVDYVNGPARECMSHFDGGQLMYNFLFEEGKTLLWNGHLGGYDGILKTVQPQPDVLIQAIAGRANLKGRPFDGSAAQFAVQVSKLLGEPKKVIWCLHDEAPIKPWTVDVSPATQAVENETGSKVTALQLAGKRDTLKRHVRTHGTAVLAEWTQNNDDNSSRDQRRACEACAKAKQRCDGRRPASCTNCTNKGRRCIYQSSSGDDETILVAQPAADGDVSTALSPPHQHLQPITSQSCVSDQLSLEPDLLWDAPLTPTQFLFPFSPVPSLGPGTSTDFCFGDTALAAVGQSADDQSVQNSFGAKATPRVGVEAVEVFNVPDKLTAEEEDILIAEHIPHVPPMTAETRAHMIQAIKARLPQHEAQGLDANFPSLRHLDTYMQLYFEHFHPRMPLLHKPTFQASSETWQLVLSVVCLGSRYSLAQHHHDHVLLLQRIAQHMLKRDIRELSSNDVLTCAQSLLLFHQSQWLSGEWNIVMEVQFHRNILVTLCRQLLSREGTLMHSHTSAEDANHAWSQWIQAEAKRRIIHFTWRWECLQATFFMLPPLLSIAELQNPVPTADAHWSSSYEQWHLRPPPQPSSTICALIARVGLGDVVPAVLLVNPVWL</sequence>
<dbReference type="Gene3D" id="3.40.30.120">
    <property type="match status" value="1"/>
</dbReference>
<organism evidence="7 8">
    <name type="scientific">Colletotrichum asianum</name>
    <dbReference type="NCBI Taxonomy" id="702518"/>
    <lineage>
        <taxon>Eukaryota</taxon>
        <taxon>Fungi</taxon>
        <taxon>Dikarya</taxon>
        <taxon>Ascomycota</taxon>
        <taxon>Pezizomycotina</taxon>
        <taxon>Sordariomycetes</taxon>
        <taxon>Hypocreomycetidae</taxon>
        <taxon>Glomerellales</taxon>
        <taxon>Glomerellaceae</taxon>
        <taxon>Colletotrichum</taxon>
        <taxon>Colletotrichum gloeosporioides species complex</taxon>
    </lineage>
</organism>
<dbReference type="InterPro" id="IPR007219">
    <property type="entry name" value="XnlR_reg_dom"/>
</dbReference>
<dbReference type="Gene3D" id="3.30.9.10">
    <property type="entry name" value="D-Amino Acid Oxidase, subunit A, domain 2"/>
    <property type="match status" value="1"/>
</dbReference>
<reference evidence="7 8" key="1">
    <citation type="submission" date="2019-12" db="EMBL/GenBank/DDBJ databases">
        <title>A genome sequence resource for the geographically widespread anthracnose pathogen Colletotrichum asianum.</title>
        <authorList>
            <person name="Meng Y."/>
        </authorList>
    </citation>
    <scope>NUCLEOTIDE SEQUENCE [LARGE SCALE GENOMIC DNA]</scope>
    <source>
        <strain evidence="7 8">ICMP 18580</strain>
    </source>
</reference>
<name>A0A8H3W7R3_9PEZI</name>
<dbReference type="GO" id="GO:0003677">
    <property type="term" value="F:DNA binding"/>
    <property type="evidence" value="ECO:0007669"/>
    <property type="project" value="InterPro"/>
</dbReference>
<dbReference type="InterPro" id="IPR036188">
    <property type="entry name" value="FAD/NAD-bd_sf"/>
</dbReference>
<gene>
    <name evidence="7" type="ORF">GQ607_011393</name>
</gene>
<dbReference type="SMART" id="SM00066">
    <property type="entry name" value="GAL4"/>
    <property type="match status" value="1"/>
</dbReference>
<dbReference type="Gene3D" id="3.50.50.60">
    <property type="entry name" value="FAD/NAD(P)-binding domain"/>
    <property type="match status" value="1"/>
</dbReference>
<keyword evidence="1" id="KW-0285">Flavoprotein</keyword>
<dbReference type="Pfam" id="PF01494">
    <property type="entry name" value="FAD_binding_3"/>
    <property type="match status" value="1"/>
</dbReference>
<dbReference type="SUPFAM" id="SSF51905">
    <property type="entry name" value="FAD/NAD(P)-binding domain"/>
    <property type="match status" value="1"/>
</dbReference>
<dbReference type="Proteomes" id="UP000434172">
    <property type="component" value="Unassembled WGS sequence"/>
</dbReference>
<dbReference type="CDD" id="cd00067">
    <property type="entry name" value="GAL4"/>
    <property type="match status" value="1"/>
</dbReference>
<dbReference type="InterPro" id="IPR050641">
    <property type="entry name" value="RIFMO-like"/>
</dbReference>
<dbReference type="SUPFAM" id="SSF57701">
    <property type="entry name" value="Zn2/Cys6 DNA-binding domain"/>
    <property type="match status" value="1"/>
</dbReference>
<dbReference type="SUPFAM" id="SSF56281">
    <property type="entry name" value="Metallo-hydrolase/oxidoreductase"/>
    <property type="match status" value="1"/>
</dbReference>
<dbReference type="Pfam" id="PF13483">
    <property type="entry name" value="Lactamase_B_3"/>
    <property type="match status" value="1"/>
</dbReference>
<evidence type="ECO:0000256" key="1">
    <source>
        <dbReference type="ARBA" id="ARBA00022630"/>
    </source>
</evidence>
<keyword evidence="2" id="KW-0479">Metal-binding</keyword>
<evidence type="ECO:0000313" key="7">
    <source>
        <dbReference type="EMBL" id="KAF0321390.1"/>
    </source>
</evidence>
<proteinExistence type="predicted"/>
<dbReference type="GO" id="GO:0006351">
    <property type="term" value="P:DNA-templated transcription"/>
    <property type="evidence" value="ECO:0007669"/>
    <property type="project" value="InterPro"/>
</dbReference>
<dbReference type="InterPro" id="IPR036864">
    <property type="entry name" value="Zn2-C6_fun-type_DNA-bd_sf"/>
</dbReference>
<dbReference type="InterPro" id="IPR001138">
    <property type="entry name" value="Zn2Cys6_DnaBD"/>
</dbReference>
<dbReference type="GO" id="GO:0016709">
    <property type="term" value="F:oxidoreductase activity, acting on paired donors, with incorporation or reduction of molecular oxygen, NAD(P)H as one donor, and incorporation of one atom of oxygen"/>
    <property type="evidence" value="ECO:0007669"/>
    <property type="project" value="UniProtKB-ARBA"/>
</dbReference>
<keyword evidence="3" id="KW-0274">FAD</keyword>
<keyword evidence="8" id="KW-1185">Reference proteome</keyword>
<dbReference type="GO" id="GO:0008270">
    <property type="term" value="F:zinc ion binding"/>
    <property type="evidence" value="ECO:0007669"/>
    <property type="project" value="InterPro"/>
</dbReference>